<protein>
    <submittedName>
        <fullName evidence="2">Uncharacterized protein</fullName>
    </submittedName>
</protein>
<reference evidence="3" key="2">
    <citation type="submission" date="2013-12" db="EMBL/GenBank/DDBJ databases">
        <title>Evolution of pathogenesis and genome organization in the Tremellales.</title>
        <authorList>
            <person name="Cuomo C."/>
            <person name="Litvintseva A."/>
            <person name="Heitman J."/>
            <person name="Chen Y."/>
            <person name="Sun S."/>
            <person name="Springer D."/>
            <person name="Dromer F."/>
            <person name="Young S."/>
            <person name="Zeng Q."/>
            <person name="Chapman S."/>
            <person name="Gujja S."/>
            <person name="Saif S."/>
            <person name="Birren B."/>
        </authorList>
    </citation>
    <scope>NUCLEOTIDE SEQUENCE [LARGE SCALE GENOMIC DNA]</scope>
    <source>
        <strain evidence="3">BCC8398</strain>
    </source>
</reference>
<name>A0A1B9GQV0_9TREE</name>
<evidence type="ECO:0000313" key="2">
    <source>
        <dbReference type="EMBL" id="OCF33348.1"/>
    </source>
</evidence>
<feature type="compositionally biased region" description="Basic and acidic residues" evidence="1">
    <location>
        <begin position="105"/>
        <end position="118"/>
    </location>
</feature>
<organism evidence="2 3">
    <name type="scientific">Kwoniella heveanensis BCC8398</name>
    <dbReference type="NCBI Taxonomy" id="1296120"/>
    <lineage>
        <taxon>Eukaryota</taxon>
        <taxon>Fungi</taxon>
        <taxon>Dikarya</taxon>
        <taxon>Basidiomycota</taxon>
        <taxon>Agaricomycotina</taxon>
        <taxon>Tremellomycetes</taxon>
        <taxon>Tremellales</taxon>
        <taxon>Cryptococcaceae</taxon>
        <taxon>Kwoniella</taxon>
    </lineage>
</organism>
<feature type="compositionally biased region" description="Low complexity" evidence="1">
    <location>
        <begin position="50"/>
        <end position="60"/>
    </location>
</feature>
<reference evidence="2 3" key="1">
    <citation type="submission" date="2013-07" db="EMBL/GenBank/DDBJ databases">
        <title>The Genome Sequence of Cryptococcus heveanensis BCC8398.</title>
        <authorList>
            <consortium name="The Broad Institute Genome Sequencing Platform"/>
            <person name="Cuomo C."/>
            <person name="Litvintseva A."/>
            <person name="Chen Y."/>
            <person name="Heitman J."/>
            <person name="Sun S."/>
            <person name="Springer D."/>
            <person name="Dromer F."/>
            <person name="Young S.K."/>
            <person name="Zeng Q."/>
            <person name="Gargeya S."/>
            <person name="Fitzgerald M."/>
            <person name="Abouelleil A."/>
            <person name="Alvarado L."/>
            <person name="Berlin A.M."/>
            <person name="Chapman S.B."/>
            <person name="Dewar J."/>
            <person name="Goldberg J."/>
            <person name="Griggs A."/>
            <person name="Gujja S."/>
            <person name="Hansen M."/>
            <person name="Howarth C."/>
            <person name="Imamovic A."/>
            <person name="Larimer J."/>
            <person name="McCowan C."/>
            <person name="Murphy C."/>
            <person name="Pearson M."/>
            <person name="Priest M."/>
            <person name="Roberts A."/>
            <person name="Saif S."/>
            <person name="Shea T."/>
            <person name="Sykes S."/>
            <person name="Wortman J."/>
            <person name="Nusbaum C."/>
            <person name="Birren B."/>
        </authorList>
    </citation>
    <scope>NUCLEOTIDE SEQUENCE [LARGE SCALE GENOMIC DNA]</scope>
    <source>
        <strain evidence="2 3">BCC8398</strain>
    </source>
</reference>
<dbReference type="EMBL" id="KV700126">
    <property type="protein sequence ID" value="OCF33348.1"/>
    <property type="molecule type" value="Genomic_DNA"/>
</dbReference>
<evidence type="ECO:0000256" key="1">
    <source>
        <dbReference type="SAM" id="MobiDB-lite"/>
    </source>
</evidence>
<feature type="compositionally biased region" description="Polar residues" evidence="1">
    <location>
        <begin position="28"/>
        <end position="49"/>
    </location>
</feature>
<proteinExistence type="predicted"/>
<keyword evidence="3" id="KW-1185">Reference proteome</keyword>
<dbReference type="Proteomes" id="UP000092666">
    <property type="component" value="Unassembled WGS sequence"/>
</dbReference>
<sequence>MFNSKKRPTTASSSSPNKPFNPAHTHPASISSTPSNQSRVHVSSASGGNATKTASSKSSSVPVEGVQSGGGGGGGAGAGSMEGIDGEGIDKAKGGTQKGGTEQDANAKADAKWSDPKIVHPAWEGFGKGPGGGASQKDEDPQKGKDPKAKL</sequence>
<evidence type="ECO:0000313" key="3">
    <source>
        <dbReference type="Proteomes" id="UP000092666"/>
    </source>
</evidence>
<feature type="region of interest" description="Disordered" evidence="1">
    <location>
        <begin position="1"/>
        <end position="151"/>
    </location>
</feature>
<accession>A0A1B9GQV0</accession>
<feature type="compositionally biased region" description="Polar residues" evidence="1">
    <location>
        <begin position="9"/>
        <end position="18"/>
    </location>
</feature>
<gene>
    <name evidence="2" type="ORF">I316_05090</name>
</gene>
<feature type="compositionally biased region" description="Basic and acidic residues" evidence="1">
    <location>
        <begin position="136"/>
        <end position="151"/>
    </location>
</feature>
<feature type="compositionally biased region" description="Gly residues" evidence="1">
    <location>
        <begin position="67"/>
        <end position="80"/>
    </location>
</feature>
<dbReference type="AlphaFoldDB" id="A0A1B9GQV0"/>
<dbReference type="OrthoDB" id="2564974at2759"/>